<evidence type="ECO:0000256" key="3">
    <source>
        <dbReference type="ARBA" id="ARBA00048615"/>
    </source>
</evidence>
<dbReference type="Gene3D" id="3.40.50.720">
    <property type="entry name" value="NAD(P)-binding Rossmann-like Domain"/>
    <property type="match status" value="1"/>
</dbReference>
<name>E9SDK7_RUMAL</name>
<dbReference type="PANTHER" id="PTHR30524:SF0">
    <property type="entry name" value="ALTRONATE OXIDOREDUCTASE-RELATED"/>
    <property type="match status" value="1"/>
</dbReference>
<dbReference type="eggNOG" id="COG0246">
    <property type="taxonomic scope" value="Bacteria"/>
</dbReference>
<organism evidence="6 7">
    <name type="scientific">Ruminococcus albus 8</name>
    <dbReference type="NCBI Taxonomy" id="246199"/>
    <lineage>
        <taxon>Bacteria</taxon>
        <taxon>Bacillati</taxon>
        <taxon>Bacillota</taxon>
        <taxon>Clostridia</taxon>
        <taxon>Eubacteriales</taxon>
        <taxon>Oscillospiraceae</taxon>
        <taxon>Ruminococcus</taxon>
    </lineage>
</organism>
<proteinExistence type="predicted"/>
<evidence type="ECO:0000256" key="1">
    <source>
        <dbReference type="ARBA" id="ARBA00023002"/>
    </source>
</evidence>
<reference evidence="6 7" key="1">
    <citation type="submission" date="2011-02" db="EMBL/GenBank/DDBJ databases">
        <authorList>
            <person name="Nelson K.E."/>
            <person name="Sutton G."/>
            <person name="Torralba M."/>
            <person name="Durkin S."/>
            <person name="Harkins D."/>
            <person name="Montgomery R."/>
            <person name="Ziemer C."/>
            <person name="Klaassens E."/>
            <person name="Ocuiv P."/>
            <person name="Morrison M."/>
        </authorList>
    </citation>
    <scope>NUCLEOTIDE SEQUENCE [LARGE SCALE GENOMIC DNA]</scope>
    <source>
        <strain evidence="6 7">8</strain>
    </source>
</reference>
<protein>
    <submittedName>
        <fullName evidence="6">Mannitol dehydrogenase C-terminal domain protein</fullName>
    </submittedName>
</protein>
<dbReference type="SUPFAM" id="SSF48179">
    <property type="entry name" value="6-phosphogluconate dehydrogenase C-terminal domain-like"/>
    <property type="match status" value="1"/>
</dbReference>
<dbReference type="InterPro" id="IPR008927">
    <property type="entry name" value="6-PGluconate_DH-like_C_sf"/>
</dbReference>
<gene>
    <name evidence="6" type="ORF">CUS_7203</name>
</gene>
<comment type="caution">
    <text evidence="6">The sequence shown here is derived from an EMBL/GenBank/DDBJ whole genome shotgun (WGS) entry which is preliminary data.</text>
</comment>
<keyword evidence="1" id="KW-0560">Oxidoreductase</keyword>
<dbReference type="InterPro" id="IPR000669">
    <property type="entry name" value="Mannitol_DH"/>
</dbReference>
<dbReference type="Gene3D" id="1.10.1040.10">
    <property type="entry name" value="N-(1-d-carboxylethyl)-l-norvaline Dehydrogenase, domain 2"/>
    <property type="match status" value="1"/>
</dbReference>
<dbReference type="InterPro" id="IPR036291">
    <property type="entry name" value="NAD(P)-bd_dom_sf"/>
</dbReference>
<evidence type="ECO:0000256" key="2">
    <source>
        <dbReference type="ARBA" id="ARBA00023027"/>
    </source>
</evidence>
<dbReference type="Pfam" id="PF01232">
    <property type="entry name" value="Mannitol_dh"/>
    <property type="match status" value="1"/>
</dbReference>
<dbReference type="InterPro" id="IPR013328">
    <property type="entry name" value="6PGD_dom2"/>
</dbReference>
<sequence>MKELNRANFENKKRPIKVMQFGEGNFLRAFVDWILQDLNNKGVINANVVVVQPTPMGRNKELASQDGLYTVCLEGIDKGEKVQSRQMIDVLGDFVCPYDDYAKFLEYAKSEDLEIVVSNTTEAGIALDTTDTDFTVCPKSYPGKLLAFLKARYDHFNGAEDKGLAIVPCELIDYNGRELKRILVELAEINGYDKEFIGWLTSANHFTSTLVDRIVPGYPKDKAEEICNEVGYNDINLVKGEVFHLWVLEKEPFVQAKLPADKSGLNVIFADDITPYKQRKVKILNGSHTAMVPVAYLSGIDTVREAVTDSDVGKFVMGLVNDEVKPTIDLPADEMDAFANSVIERFMNPFIRHELMSIALNSTTKFRTRLLPTYNDYRKKFGKSPEHILFSFASLCVFFKGKRGDEDIALKDDEEYLKFWAELWKDDDCIEIAKKALSAENIWQQNLDEDGNAEKVAGYIKDILELGERAALKKFLGE</sequence>
<dbReference type="PRINTS" id="PR00084">
    <property type="entry name" value="MTLDHDRGNASE"/>
</dbReference>
<dbReference type="InterPro" id="IPR013131">
    <property type="entry name" value="Mannitol_DH_N"/>
</dbReference>
<comment type="catalytic activity">
    <reaction evidence="3">
        <text>D-mannitol 1-phosphate + NAD(+) = beta-D-fructose 6-phosphate + NADH + H(+)</text>
        <dbReference type="Rhea" id="RHEA:19661"/>
        <dbReference type="ChEBI" id="CHEBI:15378"/>
        <dbReference type="ChEBI" id="CHEBI:57540"/>
        <dbReference type="ChEBI" id="CHEBI:57634"/>
        <dbReference type="ChEBI" id="CHEBI:57945"/>
        <dbReference type="ChEBI" id="CHEBI:61381"/>
        <dbReference type="EC" id="1.1.1.17"/>
    </reaction>
</comment>
<dbReference type="Proteomes" id="UP000004259">
    <property type="component" value="Unassembled WGS sequence"/>
</dbReference>
<dbReference type="RefSeq" id="WP_002850730.1">
    <property type="nucleotide sequence ID" value="NZ_ADKM02000091.1"/>
</dbReference>
<dbReference type="Pfam" id="PF08125">
    <property type="entry name" value="Mannitol_dh_C"/>
    <property type="match status" value="1"/>
</dbReference>
<dbReference type="NCBIfam" id="NF002969">
    <property type="entry name" value="PRK03643.1"/>
    <property type="match status" value="1"/>
</dbReference>
<keyword evidence="7" id="KW-1185">Reference proteome</keyword>
<dbReference type="GO" id="GO:0005829">
    <property type="term" value="C:cytosol"/>
    <property type="evidence" value="ECO:0007669"/>
    <property type="project" value="TreeGrafter"/>
</dbReference>
<evidence type="ECO:0000259" key="4">
    <source>
        <dbReference type="Pfam" id="PF01232"/>
    </source>
</evidence>
<accession>E9SDK7</accession>
<evidence type="ECO:0000259" key="5">
    <source>
        <dbReference type="Pfam" id="PF08125"/>
    </source>
</evidence>
<dbReference type="GO" id="GO:0019592">
    <property type="term" value="P:mannitol catabolic process"/>
    <property type="evidence" value="ECO:0007669"/>
    <property type="project" value="TreeGrafter"/>
</dbReference>
<dbReference type="AlphaFoldDB" id="E9SDK7"/>
<dbReference type="SUPFAM" id="SSF51735">
    <property type="entry name" value="NAD(P)-binding Rossmann-fold domains"/>
    <property type="match status" value="1"/>
</dbReference>
<dbReference type="OrthoDB" id="9768714at2"/>
<feature type="domain" description="Mannitol dehydrogenase C-terminal" evidence="5">
    <location>
        <begin position="272"/>
        <end position="455"/>
    </location>
</feature>
<dbReference type="STRING" id="246199.CUS_7203"/>
<dbReference type="PANTHER" id="PTHR30524">
    <property type="entry name" value="MANNITOL-1-PHOSPHATE 5-DEHYDROGENASE"/>
    <property type="match status" value="1"/>
</dbReference>
<dbReference type="GO" id="GO:0008926">
    <property type="term" value="F:mannitol-1-phosphate 5-dehydrogenase activity"/>
    <property type="evidence" value="ECO:0007669"/>
    <property type="project" value="UniProtKB-EC"/>
</dbReference>
<evidence type="ECO:0000313" key="7">
    <source>
        <dbReference type="Proteomes" id="UP000004259"/>
    </source>
</evidence>
<evidence type="ECO:0000313" key="6">
    <source>
        <dbReference type="EMBL" id="EGC02701.1"/>
    </source>
</evidence>
<feature type="domain" description="Mannitol dehydrogenase N-terminal" evidence="4">
    <location>
        <begin position="17"/>
        <end position="259"/>
    </location>
</feature>
<keyword evidence="2" id="KW-0520">NAD</keyword>
<dbReference type="InterPro" id="IPR013118">
    <property type="entry name" value="Mannitol_DH_C"/>
</dbReference>
<dbReference type="EMBL" id="ADKM02000091">
    <property type="protein sequence ID" value="EGC02701.1"/>
    <property type="molecule type" value="Genomic_DNA"/>
</dbReference>